<dbReference type="InterPro" id="IPR050126">
    <property type="entry name" value="Ap4A_hydrolase"/>
</dbReference>
<reference evidence="2 3" key="1">
    <citation type="submission" date="2024-02" db="EMBL/GenBank/DDBJ databases">
        <title>Marinospirillum sp. MEB 164 isolated from Lonar lake sediment.</title>
        <authorList>
            <person name="Joshi A."/>
            <person name="Thite S."/>
        </authorList>
    </citation>
    <scope>NUCLEOTIDE SEQUENCE [LARGE SCALE GENOMIC DNA]</scope>
    <source>
        <strain evidence="2 3">MEB164</strain>
    </source>
</reference>
<dbReference type="EMBL" id="JBANFI010000001">
    <property type="protein sequence ID" value="MFK7159884.1"/>
    <property type="molecule type" value="Genomic_DNA"/>
</dbReference>
<accession>A0ABW8PUD7</accession>
<name>A0ABW8PUD7_9GAMM</name>
<dbReference type="RefSeq" id="WP_405336807.1">
    <property type="nucleotide sequence ID" value="NZ_JBANFI010000001.1"/>
</dbReference>
<proteinExistence type="predicted"/>
<protein>
    <submittedName>
        <fullName evidence="2">Metallophosphoesterase</fullName>
    </submittedName>
</protein>
<dbReference type="PANTHER" id="PTHR42850:SF10">
    <property type="entry name" value="SERINE_THREONINE-PROTEIN PHOSPHATASE 1"/>
    <property type="match status" value="1"/>
</dbReference>
<dbReference type="InterPro" id="IPR029052">
    <property type="entry name" value="Metallo-depent_PP-like"/>
</dbReference>
<dbReference type="SUPFAM" id="SSF56300">
    <property type="entry name" value="Metallo-dependent phosphatases"/>
    <property type="match status" value="1"/>
</dbReference>
<feature type="domain" description="Calcineurin-like phosphoesterase" evidence="1">
    <location>
        <begin position="17"/>
        <end position="193"/>
    </location>
</feature>
<keyword evidence="3" id="KW-1185">Reference proteome</keyword>
<dbReference type="InterPro" id="IPR004843">
    <property type="entry name" value="Calcineurin-like_PHP"/>
</dbReference>
<evidence type="ECO:0000313" key="3">
    <source>
        <dbReference type="Proteomes" id="UP001621714"/>
    </source>
</evidence>
<dbReference type="Pfam" id="PF00149">
    <property type="entry name" value="Metallophos"/>
    <property type="match status" value="1"/>
</dbReference>
<dbReference type="PANTHER" id="PTHR42850">
    <property type="entry name" value="METALLOPHOSPHOESTERASE"/>
    <property type="match status" value="1"/>
</dbReference>
<organism evidence="2 3">
    <name type="scientific">Marinospirillum alkalitolerans</name>
    <dbReference type="NCBI Taxonomy" id="3123374"/>
    <lineage>
        <taxon>Bacteria</taxon>
        <taxon>Pseudomonadati</taxon>
        <taxon>Pseudomonadota</taxon>
        <taxon>Gammaproteobacteria</taxon>
        <taxon>Oceanospirillales</taxon>
        <taxon>Oceanospirillaceae</taxon>
        <taxon>Marinospirillum</taxon>
    </lineage>
</organism>
<evidence type="ECO:0000259" key="1">
    <source>
        <dbReference type="Pfam" id="PF00149"/>
    </source>
</evidence>
<dbReference type="Proteomes" id="UP001621714">
    <property type="component" value="Unassembled WGS sequence"/>
</dbReference>
<sequence>MTQVLRRLPDNTQGRDWVIGDLHGDYAALMQALEQAAFDPQRDRLFSVGDLINRGPASLECLALVKEPWFFAVQGNHERLFMQAVQGDRHALASLFEHGGRWMGLHSWEALRPWVDLIEAKMPLALEVAVAGQTFGIVHAQVPQDQWAVLTQWQGEPDAELVRACTTLRQRVREGWQHPVQGINAVACGHTLVKKPLQLGNVFALETGLCVPELDGYLTLLPISQLLAQVG</sequence>
<comment type="caution">
    <text evidence="2">The sequence shown here is derived from an EMBL/GenBank/DDBJ whole genome shotgun (WGS) entry which is preliminary data.</text>
</comment>
<gene>
    <name evidence="2" type="ORF">V6U78_02375</name>
</gene>
<dbReference type="Gene3D" id="3.60.21.10">
    <property type="match status" value="1"/>
</dbReference>
<evidence type="ECO:0000313" key="2">
    <source>
        <dbReference type="EMBL" id="MFK7159884.1"/>
    </source>
</evidence>